<dbReference type="InterPro" id="IPR011701">
    <property type="entry name" value="MFS"/>
</dbReference>
<protein>
    <submittedName>
        <fullName evidence="8">MFS transporter</fullName>
    </submittedName>
</protein>
<feature type="transmembrane region" description="Helical" evidence="6">
    <location>
        <begin position="57"/>
        <end position="76"/>
    </location>
</feature>
<name>A0A370NK81_9BURK</name>
<evidence type="ECO:0000313" key="9">
    <source>
        <dbReference type="Proteomes" id="UP000255165"/>
    </source>
</evidence>
<evidence type="ECO:0000256" key="4">
    <source>
        <dbReference type="ARBA" id="ARBA00022989"/>
    </source>
</evidence>
<evidence type="ECO:0000256" key="2">
    <source>
        <dbReference type="ARBA" id="ARBA00022448"/>
    </source>
</evidence>
<feature type="domain" description="Major facilitator superfamily (MFS) profile" evidence="7">
    <location>
        <begin position="23"/>
        <end position="458"/>
    </location>
</feature>
<dbReference type="InterPro" id="IPR020846">
    <property type="entry name" value="MFS_dom"/>
</dbReference>
<accession>A0A370NK81</accession>
<dbReference type="Pfam" id="PF07690">
    <property type="entry name" value="MFS_1"/>
    <property type="match status" value="1"/>
</dbReference>
<comment type="caution">
    <text evidence="8">The sequence shown here is derived from an EMBL/GenBank/DDBJ whole genome shotgun (WGS) entry which is preliminary data.</text>
</comment>
<keyword evidence="3 6" id="KW-0812">Transmembrane</keyword>
<dbReference type="PANTHER" id="PTHR23505">
    <property type="entry name" value="SPINSTER"/>
    <property type="match status" value="1"/>
</dbReference>
<dbReference type="CDD" id="cd17328">
    <property type="entry name" value="MFS_spinster_like"/>
    <property type="match status" value="1"/>
</dbReference>
<dbReference type="PROSITE" id="PS00216">
    <property type="entry name" value="SUGAR_TRANSPORT_1"/>
    <property type="match status" value="1"/>
</dbReference>
<keyword evidence="9" id="KW-1185">Reference proteome</keyword>
<keyword evidence="4 6" id="KW-1133">Transmembrane helix</keyword>
<dbReference type="SUPFAM" id="SSF103473">
    <property type="entry name" value="MFS general substrate transporter"/>
    <property type="match status" value="1"/>
</dbReference>
<dbReference type="Proteomes" id="UP000255165">
    <property type="component" value="Unassembled WGS sequence"/>
</dbReference>
<feature type="transmembrane region" description="Helical" evidence="6">
    <location>
        <begin position="328"/>
        <end position="353"/>
    </location>
</feature>
<dbReference type="GO" id="GO:0022857">
    <property type="term" value="F:transmembrane transporter activity"/>
    <property type="evidence" value="ECO:0007669"/>
    <property type="project" value="InterPro"/>
</dbReference>
<keyword evidence="5 6" id="KW-0472">Membrane</keyword>
<dbReference type="InterPro" id="IPR044770">
    <property type="entry name" value="MFS_spinster-like"/>
</dbReference>
<keyword evidence="2" id="KW-0813">Transport</keyword>
<organism evidence="8 9">
    <name type="scientific">Cupriavidus lacunae</name>
    <dbReference type="NCBI Taxonomy" id="2666307"/>
    <lineage>
        <taxon>Bacteria</taxon>
        <taxon>Pseudomonadati</taxon>
        <taxon>Pseudomonadota</taxon>
        <taxon>Betaproteobacteria</taxon>
        <taxon>Burkholderiales</taxon>
        <taxon>Burkholderiaceae</taxon>
        <taxon>Cupriavidus</taxon>
    </lineage>
</organism>
<feature type="transmembrane region" description="Helical" evidence="6">
    <location>
        <begin position="147"/>
        <end position="168"/>
    </location>
</feature>
<proteinExistence type="predicted"/>
<dbReference type="InterPro" id="IPR005829">
    <property type="entry name" value="Sugar_transporter_CS"/>
</dbReference>
<feature type="transmembrane region" description="Helical" evidence="6">
    <location>
        <begin position="21"/>
        <end position="45"/>
    </location>
</feature>
<evidence type="ECO:0000313" key="8">
    <source>
        <dbReference type="EMBL" id="RDK06000.1"/>
    </source>
</evidence>
<dbReference type="AlphaFoldDB" id="A0A370NK81"/>
<sequence>MENVVEALVASGERRSAPYKAWVLLLVTVIYAFSFMDRVLMSIAAPAVKAQMHLSDAQLGLLIGLAFALLYTVLSIPIARLAERFNRVAIVSVTVTLWSLMTIGCGTAASYTQLVAFRAGVGIGEAGATPAAYSLLADYFPDKRRPLVFAIYASGVAVGALIAAFVGAPLVKTLGWQAAFLYFGAPGVLLGLLALLTIKEPPRAGSAKADGNSAPKFFAVIRAMASTSASRHMIAAVIVGMFAMSAIILFLPIYFVRVYGMNFAQAGIAFGLIGGVGGIIGNLLSGYLADRLGRRSPVWNGRIPALGCIAAGILAGLAFLQPMAVPCVALLVAFAIGMNFWNGPSFAVILSLLEPRMRATASALTLSAMALLGQGLGPWYVGLMSDAFAKHLFGRPDFAQMCVLGTHGAPGLPAQVPSDIAALCHSATTTGFKYAMLTIIPVLLWAAIHYWIAGRKFAALKAQAA</sequence>
<feature type="transmembrane region" description="Helical" evidence="6">
    <location>
        <begin position="301"/>
        <end position="322"/>
    </location>
</feature>
<dbReference type="Gene3D" id="1.20.1250.20">
    <property type="entry name" value="MFS general substrate transporter like domains"/>
    <property type="match status" value="2"/>
</dbReference>
<feature type="transmembrane region" description="Helical" evidence="6">
    <location>
        <begin position="360"/>
        <end position="381"/>
    </location>
</feature>
<evidence type="ECO:0000259" key="7">
    <source>
        <dbReference type="PROSITE" id="PS50850"/>
    </source>
</evidence>
<dbReference type="RefSeq" id="WP_115215571.1">
    <property type="nucleotide sequence ID" value="NZ_QKWJ01000075.1"/>
</dbReference>
<dbReference type="PANTHER" id="PTHR23505:SF79">
    <property type="entry name" value="PROTEIN SPINSTER"/>
    <property type="match status" value="1"/>
</dbReference>
<feature type="transmembrane region" description="Helical" evidence="6">
    <location>
        <begin position="174"/>
        <end position="198"/>
    </location>
</feature>
<evidence type="ECO:0000256" key="5">
    <source>
        <dbReference type="ARBA" id="ARBA00023136"/>
    </source>
</evidence>
<gene>
    <name evidence="8" type="ORF">DN412_33805</name>
</gene>
<dbReference type="InterPro" id="IPR036259">
    <property type="entry name" value="MFS_trans_sf"/>
</dbReference>
<feature type="transmembrane region" description="Helical" evidence="6">
    <location>
        <begin position="234"/>
        <end position="256"/>
    </location>
</feature>
<feature type="transmembrane region" description="Helical" evidence="6">
    <location>
        <begin position="88"/>
        <end position="109"/>
    </location>
</feature>
<evidence type="ECO:0000256" key="1">
    <source>
        <dbReference type="ARBA" id="ARBA00004141"/>
    </source>
</evidence>
<dbReference type="PROSITE" id="PS50850">
    <property type="entry name" value="MFS"/>
    <property type="match status" value="1"/>
</dbReference>
<feature type="transmembrane region" description="Helical" evidence="6">
    <location>
        <begin position="434"/>
        <end position="453"/>
    </location>
</feature>
<feature type="transmembrane region" description="Helical" evidence="6">
    <location>
        <begin position="115"/>
        <end position="135"/>
    </location>
</feature>
<feature type="transmembrane region" description="Helical" evidence="6">
    <location>
        <begin position="268"/>
        <end position="289"/>
    </location>
</feature>
<dbReference type="GO" id="GO:0016020">
    <property type="term" value="C:membrane"/>
    <property type="evidence" value="ECO:0007669"/>
    <property type="project" value="UniProtKB-SubCell"/>
</dbReference>
<evidence type="ECO:0000256" key="3">
    <source>
        <dbReference type="ARBA" id="ARBA00022692"/>
    </source>
</evidence>
<comment type="subcellular location">
    <subcellularLocation>
        <location evidence="1">Membrane</location>
        <topology evidence="1">Multi-pass membrane protein</topology>
    </subcellularLocation>
</comment>
<reference evidence="9" key="1">
    <citation type="submission" date="2018-06" db="EMBL/GenBank/DDBJ databases">
        <authorList>
            <person name="Feng T."/>
            <person name="Jeon C.O."/>
        </authorList>
    </citation>
    <scope>NUCLEOTIDE SEQUENCE [LARGE SCALE GENOMIC DNA]</scope>
    <source>
        <strain evidence="9">S23</strain>
    </source>
</reference>
<dbReference type="EMBL" id="QKWJ01000075">
    <property type="protein sequence ID" value="RDK06000.1"/>
    <property type="molecule type" value="Genomic_DNA"/>
</dbReference>
<evidence type="ECO:0000256" key="6">
    <source>
        <dbReference type="SAM" id="Phobius"/>
    </source>
</evidence>